<organism evidence="2 3">
    <name type="scientific">Gluconobacter japonicus</name>
    <dbReference type="NCBI Taxonomy" id="376620"/>
    <lineage>
        <taxon>Bacteria</taxon>
        <taxon>Pseudomonadati</taxon>
        <taxon>Pseudomonadota</taxon>
        <taxon>Alphaproteobacteria</taxon>
        <taxon>Acetobacterales</taxon>
        <taxon>Acetobacteraceae</taxon>
        <taxon>Gluconobacter</taxon>
    </lineage>
</organism>
<feature type="domain" description="DNA primase/polymerase bifunctional N-terminal" evidence="1">
    <location>
        <begin position="19"/>
        <end position="164"/>
    </location>
</feature>
<evidence type="ECO:0000259" key="1">
    <source>
        <dbReference type="SMART" id="SM00943"/>
    </source>
</evidence>
<gene>
    <name evidence="2" type="ORF">GCM10010937_06470</name>
</gene>
<sequence>MSASLKVETPLHEEAARKAAMLARSLPVFPCREDKAPACRNGFKDAVRGEKDALALWRQCPGPLIGVPTGVFSGFDVLDLDLQHAAADEWYGEHCTQLAGHRMQRTRSGGVHLLFQHREGLRNSASKLARGVDVRADGGYIIWWPATGLEIIERVRPQLWPAWLIEALTPAPPPKADLSKIENGLKDADRYAAGALRAAVRAVAATGQGGRNDRLNAETYSLARFVPEGYLTVSQIAEAMAAAGLEAGLTPQEIQKTIASALKSRGVM</sequence>
<dbReference type="SUPFAM" id="SSF56747">
    <property type="entry name" value="Prim-pol domain"/>
    <property type="match status" value="1"/>
</dbReference>
<keyword evidence="3" id="KW-1185">Reference proteome</keyword>
<dbReference type="EMBL" id="BSNT01000017">
    <property type="protein sequence ID" value="GLQ58844.1"/>
    <property type="molecule type" value="Genomic_DNA"/>
</dbReference>
<accession>A0ABQ5WGK1</accession>
<dbReference type="CDD" id="cd04859">
    <property type="entry name" value="Prim_Pol"/>
    <property type="match status" value="1"/>
</dbReference>
<dbReference type="Pfam" id="PF09250">
    <property type="entry name" value="Prim-Pol"/>
    <property type="match status" value="1"/>
</dbReference>
<name>A0ABQ5WGK1_GLUJA</name>
<comment type="caution">
    <text evidence="2">The sequence shown here is derived from an EMBL/GenBank/DDBJ whole genome shotgun (WGS) entry which is preliminary data.</text>
</comment>
<dbReference type="InterPro" id="IPR015330">
    <property type="entry name" value="DNA_primase/pol_bifunc_N"/>
</dbReference>
<dbReference type="Proteomes" id="UP001156613">
    <property type="component" value="Unassembled WGS sequence"/>
</dbReference>
<reference evidence="3" key="1">
    <citation type="journal article" date="2019" name="Int. J. Syst. Evol. Microbiol.">
        <title>The Global Catalogue of Microorganisms (GCM) 10K type strain sequencing project: providing services to taxonomists for standard genome sequencing and annotation.</title>
        <authorList>
            <consortium name="The Broad Institute Genomics Platform"/>
            <consortium name="The Broad Institute Genome Sequencing Center for Infectious Disease"/>
            <person name="Wu L."/>
            <person name="Ma J."/>
        </authorList>
    </citation>
    <scope>NUCLEOTIDE SEQUENCE [LARGE SCALE GENOMIC DNA]</scope>
    <source>
        <strain evidence="3">NBRC 3271</strain>
    </source>
</reference>
<proteinExistence type="predicted"/>
<evidence type="ECO:0000313" key="3">
    <source>
        <dbReference type="Proteomes" id="UP001156613"/>
    </source>
</evidence>
<evidence type="ECO:0000313" key="2">
    <source>
        <dbReference type="EMBL" id="GLQ58844.1"/>
    </source>
</evidence>
<dbReference type="SMART" id="SM00943">
    <property type="entry name" value="Prim-Pol"/>
    <property type="match status" value="1"/>
</dbReference>
<protein>
    <recommendedName>
        <fullName evidence="1">DNA primase/polymerase bifunctional N-terminal domain-containing protein</fullName>
    </recommendedName>
</protein>
<dbReference type="RefSeq" id="WP_062503338.1">
    <property type="nucleotide sequence ID" value="NZ_BEWO01000006.1"/>
</dbReference>